<comment type="caution">
    <text evidence="1">The sequence shown here is derived from an EMBL/GenBank/DDBJ whole genome shotgun (WGS) entry which is preliminary data.</text>
</comment>
<reference evidence="1 2" key="1">
    <citation type="journal article" date="2016" name="Nat. Commun.">
        <title>Thousands of microbial genomes shed light on interconnected biogeochemical processes in an aquifer system.</title>
        <authorList>
            <person name="Anantharaman K."/>
            <person name="Brown C.T."/>
            <person name="Hug L.A."/>
            <person name="Sharon I."/>
            <person name="Castelle C.J."/>
            <person name="Probst A.J."/>
            <person name="Thomas B.C."/>
            <person name="Singh A."/>
            <person name="Wilkins M.J."/>
            <person name="Karaoz U."/>
            <person name="Brodie E.L."/>
            <person name="Williams K.H."/>
            <person name="Hubbard S.S."/>
            <person name="Banfield J.F."/>
        </authorList>
    </citation>
    <scope>NUCLEOTIDE SEQUENCE [LARGE SCALE GENOMIC DNA]</scope>
</reference>
<name>A0A1F7XVE4_9BACT</name>
<evidence type="ECO:0008006" key="3">
    <source>
        <dbReference type="Google" id="ProtNLM"/>
    </source>
</evidence>
<evidence type="ECO:0000313" key="2">
    <source>
        <dbReference type="Proteomes" id="UP000176741"/>
    </source>
</evidence>
<proteinExistence type="predicted"/>
<sequence>MIIYTKHALLKKRILKELGWDISKKLIEKTINRPVRVDKDVGKIEKVFIANYLVNKKHILRVVYMKVKSSAVVITFYVSRRERYEI</sequence>
<dbReference type="EMBL" id="MGGD01000083">
    <property type="protein sequence ID" value="OGM18996.1"/>
    <property type="molecule type" value="Genomic_DNA"/>
</dbReference>
<protein>
    <recommendedName>
        <fullName evidence="3">DUF4258 domain-containing protein</fullName>
    </recommendedName>
</protein>
<gene>
    <name evidence="1" type="ORF">A2771_03210</name>
</gene>
<accession>A0A1F7XVE4</accession>
<dbReference type="Proteomes" id="UP000176741">
    <property type="component" value="Unassembled WGS sequence"/>
</dbReference>
<organism evidence="1 2">
    <name type="scientific">Candidatus Woesebacteria bacterium RIFCSPHIGHO2_01_FULL_38_26b</name>
    <dbReference type="NCBI Taxonomy" id="1802491"/>
    <lineage>
        <taxon>Bacteria</taxon>
        <taxon>Candidatus Woeseibacteriota</taxon>
    </lineage>
</organism>
<dbReference type="AlphaFoldDB" id="A0A1F7XVE4"/>
<evidence type="ECO:0000313" key="1">
    <source>
        <dbReference type="EMBL" id="OGM18996.1"/>
    </source>
</evidence>